<sequence length="164" mass="17511">MWIFLAFLAVPVIEIALFIRVGGLIGLWPTLALVVLGTLAGALVVRSQGTRTQTELRRAMAGLGDPAEPLAHGAMILLAGLLLMLPGFFSDACGLVLLIPQVRSAVLRWLSGRVRVSGFTTRSGAFADSSFVRRDTGPGVIDGDFHEIDPTNLPPRGPSGWTRH</sequence>
<evidence type="ECO:0000313" key="4">
    <source>
        <dbReference type="Proteomes" id="UP000279673"/>
    </source>
</evidence>
<keyword evidence="2" id="KW-1133">Transmembrane helix</keyword>
<evidence type="ECO:0000313" key="3">
    <source>
        <dbReference type="EMBL" id="RLL72435.1"/>
    </source>
</evidence>
<dbReference type="Pfam" id="PF04186">
    <property type="entry name" value="FxsA"/>
    <property type="match status" value="1"/>
</dbReference>
<evidence type="ECO:0000256" key="1">
    <source>
        <dbReference type="SAM" id="MobiDB-lite"/>
    </source>
</evidence>
<reference evidence="3 4" key="1">
    <citation type="submission" date="2018-10" db="EMBL/GenBank/DDBJ databases">
        <title>Rhodobacter sp . BO-81.</title>
        <authorList>
            <person name="Im W.T."/>
        </authorList>
    </citation>
    <scope>NUCLEOTIDE SEQUENCE [LARGE SCALE GENOMIC DNA]</scope>
    <source>
        <strain evidence="3 4">BO-81</strain>
    </source>
</reference>
<keyword evidence="2" id="KW-0472">Membrane</keyword>
<gene>
    <name evidence="3" type="ORF">DYS74_03230</name>
</gene>
<dbReference type="PANTHER" id="PTHR35335">
    <property type="entry name" value="UPF0716 PROTEIN FXSA"/>
    <property type="match status" value="1"/>
</dbReference>
<feature type="transmembrane region" description="Helical" evidence="2">
    <location>
        <begin position="70"/>
        <end position="89"/>
    </location>
</feature>
<dbReference type="EMBL" id="RCHI01000002">
    <property type="protein sequence ID" value="RLL72435.1"/>
    <property type="molecule type" value="Genomic_DNA"/>
</dbReference>
<dbReference type="AlphaFoldDB" id="A0A421BVY8"/>
<keyword evidence="2" id="KW-0812">Transmembrane</keyword>
<organism evidence="3 4">
    <name type="scientific">Paenirhodobacter hankyongi</name>
    <dbReference type="NCBI Taxonomy" id="2294033"/>
    <lineage>
        <taxon>Bacteria</taxon>
        <taxon>Pseudomonadati</taxon>
        <taxon>Pseudomonadota</taxon>
        <taxon>Alphaproteobacteria</taxon>
        <taxon>Rhodobacterales</taxon>
        <taxon>Rhodobacter group</taxon>
        <taxon>Paenirhodobacter</taxon>
    </lineage>
</organism>
<dbReference type="Proteomes" id="UP000279673">
    <property type="component" value="Unassembled WGS sequence"/>
</dbReference>
<dbReference type="NCBIfam" id="NF008528">
    <property type="entry name" value="PRK11463.1-2"/>
    <property type="match status" value="1"/>
</dbReference>
<feature type="region of interest" description="Disordered" evidence="1">
    <location>
        <begin position="141"/>
        <end position="164"/>
    </location>
</feature>
<dbReference type="RefSeq" id="WP_121530851.1">
    <property type="nucleotide sequence ID" value="NZ_RCHI01000002.1"/>
</dbReference>
<protein>
    <submittedName>
        <fullName evidence="3">FxsA family protein</fullName>
    </submittedName>
</protein>
<dbReference type="InterPro" id="IPR007313">
    <property type="entry name" value="FxsA"/>
</dbReference>
<dbReference type="GO" id="GO:0016020">
    <property type="term" value="C:membrane"/>
    <property type="evidence" value="ECO:0007669"/>
    <property type="project" value="InterPro"/>
</dbReference>
<comment type="caution">
    <text evidence="3">The sequence shown here is derived from an EMBL/GenBank/DDBJ whole genome shotgun (WGS) entry which is preliminary data.</text>
</comment>
<proteinExistence type="predicted"/>
<keyword evidence="4" id="KW-1185">Reference proteome</keyword>
<dbReference type="PANTHER" id="PTHR35335:SF1">
    <property type="entry name" value="UPF0716 PROTEIN FXSA"/>
    <property type="match status" value="1"/>
</dbReference>
<name>A0A421BVY8_9RHOB</name>
<feature type="transmembrane region" description="Helical" evidence="2">
    <location>
        <begin position="28"/>
        <end position="49"/>
    </location>
</feature>
<accession>A0A421BVY8</accession>
<evidence type="ECO:0000256" key="2">
    <source>
        <dbReference type="SAM" id="Phobius"/>
    </source>
</evidence>